<evidence type="ECO:0000256" key="1">
    <source>
        <dbReference type="PROSITE-ProRule" id="PRU00023"/>
    </source>
</evidence>
<evidence type="ECO:0000313" key="3">
    <source>
        <dbReference type="EMBL" id="KEY69853.1"/>
    </source>
</evidence>
<dbReference type="PROSITE" id="PS50297">
    <property type="entry name" value="ANK_REP_REGION"/>
    <property type="match status" value="1"/>
</dbReference>
<dbReference type="OrthoDB" id="19174at2759"/>
<feature type="region of interest" description="Disordered" evidence="2">
    <location>
        <begin position="126"/>
        <end position="147"/>
    </location>
</feature>
<dbReference type="AlphaFoldDB" id="A0A084AX24"/>
<feature type="repeat" description="ANK" evidence="1">
    <location>
        <begin position="33"/>
        <end position="66"/>
    </location>
</feature>
<gene>
    <name evidence="3" type="ORF">S7711_08994</name>
</gene>
<sequence>MTPNPFLLAADDSPALLPLLREKPSLASAQDDHGYSLIHAAASYNHLDLLRALVHEFGVDVNLKDEDDETGLFVVETLEAAKVLVEELGVDVHHKGSEGLTARQKIELENDFPAVAAYLATLEPAEQTPAPAADTSASQSLPPPPEGLPVTIRTVEENEILPEVEDTEFRQRIEALAQRDDFDTPQGQFELRKLVEEALVGQGLGDERSVRAKKD</sequence>
<dbReference type="HOGENOM" id="CLU_078327_0_0_1"/>
<organism evidence="3 4">
    <name type="scientific">Stachybotrys chartarum (strain CBS 109288 / IBT 7711)</name>
    <name type="common">Toxic black mold</name>
    <name type="synonym">Stilbospora chartarum</name>
    <dbReference type="NCBI Taxonomy" id="1280523"/>
    <lineage>
        <taxon>Eukaryota</taxon>
        <taxon>Fungi</taxon>
        <taxon>Dikarya</taxon>
        <taxon>Ascomycota</taxon>
        <taxon>Pezizomycotina</taxon>
        <taxon>Sordariomycetes</taxon>
        <taxon>Hypocreomycetidae</taxon>
        <taxon>Hypocreales</taxon>
        <taxon>Stachybotryaceae</taxon>
        <taxon>Stachybotrys</taxon>
    </lineage>
</organism>
<dbReference type="InterPro" id="IPR036770">
    <property type="entry name" value="Ankyrin_rpt-contain_sf"/>
</dbReference>
<dbReference type="PROSITE" id="PS50088">
    <property type="entry name" value="ANK_REPEAT"/>
    <property type="match status" value="1"/>
</dbReference>
<name>A0A084AX24_STACB</name>
<dbReference type="InterPro" id="IPR002110">
    <property type="entry name" value="Ankyrin_rpt"/>
</dbReference>
<dbReference type="EMBL" id="KL648511">
    <property type="protein sequence ID" value="KEY69853.1"/>
    <property type="molecule type" value="Genomic_DNA"/>
</dbReference>
<keyword evidence="4" id="KW-1185">Reference proteome</keyword>
<protein>
    <submittedName>
        <fullName evidence="3">Uncharacterized protein</fullName>
    </submittedName>
</protein>
<dbReference type="Proteomes" id="UP000028045">
    <property type="component" value="Unassembled WGS sequence"/>
</dbReference>
<dbReference type="SUPFAM" id="SSF48403">
    <property type="entry name" value="Ankyrin repeat"/>
    <property type="match status" value="1"/>
</dbReference>
<evidence type="ECO:0000313" key="4">
    <source>
        <dbReference type="Proteomes" id="UP000028045"/>
    </source>
</evidence>
<dbReference type="Pfam" id="PF13857">
    <property type="entry name" value="Ank_5"/>
    <property type="match status" value="1"/>
</dbReference>
<proteinExistence type="predicted"/>
<dbReference type="Gene3D" id="1.25.40.20">
    <property type="entry name" value="Ankyrin repeat-containing domain"/>
    <property type="match status" value="1"/>
</dbReference>
<keyword evidence="1" id="KW-0040">ANK repeat</keyword>
<reference evidence="3 4" key="1">
    <citation type="journal article" date="2014" name="BMC Genomics">
        <title>Comparative genome sequencing reveals chemotype-specific gene clusters in the toxigenic black mold Stachybotrys.</title>
        <authorList>
            <person name="Semeiks J."/>
            <person name="Borek D."/>
            <person name="Otwinowski Z."/>
            <person name="Grishin N.V."/>
        </authorList>
    </citation>
    <scope>NUCLEOTIDE SEQUENCE [LARGE SCALE GENOMIC DNA]</scope>
    <source>
        <strain evidence="4">CBS 109288 / IBT 7711</strain>
    </source>
</reference>
<evidence type="ECO:0000256" key="2">
    <source>
        <dbReference type="SAM" id="MobiDB-lite"/>
    </source>
</evidence>
<accession>A0A084AX24</accession>